<sequence length="137" mass="15741">MNNKELAKSYLRQAEERIRHASEALNSGNYPYVVRQCQEAVELLLKAALRYVGVEPPKLHDVGPVLKRERVRFPEWFREEIDELAAYSRILSRERGPAMYGDEEAGVPPEELYSRFDAESAMRMCAKVRDLASKLIG</sequence>
<accession>A0ACC6V286</accession>
<gene>
    <name evidence="1" type="ORF">TU35_007775</name>
</gene>
<name>A0ACC6V286_9CREN</name>
<proteinExistence type="predicted"/>
<dbReference type="Proteomes" id="UP000033636">
    <property type="component" value="Unassembled WGS sequence"/>
</dbReference>
<protein>
    <submittedName>
        <fullName evidence="1">HEPN domain-containing protein</fullName>
    </submittedName>
</protein>
<evidence type="ECO:0000313" key="2">
    <source>
        <dbReference type="Proteomes" id="UP000033636"/>
    </source>
</evidence>
<reference evidence="1" key="1">
    <citation type="submission" date="2024-07" db="EMBL/GenBank/DDBJ databases">
        <title>Metagenome and Metagenome-Assembled Genomes of Archaea from a hot spring from the geothermal field of Los Azufres, Mexico.</title>
        <authorList>
            <person name="Marin-Paredes R."/>
            <person name="Martinez-Romero E."/>
            <person name="Servin-Garciduenas L.E."/>
        </authorList>
    </citation>
    <scope>NUCLEOTIDE SEQUENCE</scope>
</reference>
<organism evidence="1 2">
    <name type="scientific">Thermoproteus sp. AZ2</name>
    <dbReference type="NCBI Taxonomy" id="1609232"/>
    <lineage>
        <taxon>Archaea</taxon>
        <taxon>Thermoproteota</taxon>
        <taxon>Thermoprotei</taxon>
        <taxon>Thermoproteales</taxon>
        <taxon>Thermoproteaceae</taxon>
        <taxon>Thermoproteus</taxon>
    </lineage>
</organism>
<comment type="caution">
    <text evidence="1">The sequence shown here is derived from an EMBL/GenBank/DDBJ whole genome shotgun (WGS) entry which is preliminary data.</text>
</comment>
<dbReference type="EMBL" id="JZWT02000021">
    <property type="protein sequence ID" value="MFB6491120.1"/>
    <property type="molecule type" value="Genomic_DNA"/>
</dbReference>
<evidence type="ECO:0000313" key="1">
    <source>
        <dbReference type="EMBL" id="MFB6491120.1"/>
    </source>
</evidence>